<dbReference type="PANTHER" id="PTHR12526">
    <property type="entry name" value="GLYCOSYLTRANSFERASE"/>
    <property type="match status" value="1"/>
</dbReference>
<evidence type="ECO:0000259" key="5">
    <source>
        <dbReference type="Pfam" id="PF00534"/>
    </source>
</evidence>
<dbReference type="PANTHER" id="PTHR12526:SF635">
    <property type="entry name" value="GLYCOSYL TRANSFERASE GROUP 1"/>
    <property type="match status" value="1"/>
</dbReference>
<accession>A0A1E7MVQ6</accession>
<gene>
    <name evidence="7" type="ORF">HS99_0016480</name>
</gene>
<keyword evidence="3 7" id="KW-0808">Transferase</keyword>
<dbReference type="Gene3D" id="3.40.50.2000">
    <property type="entry name" value="Glycogen Phosphorylase B"/>
    <property type="match status" value="2"/>
</dbReference>
<dbReference type="EMBL" id="JPRF03000097">
    <property type="protein sequence ID" value="OEV32509.1"/>
    <property type="molecule type" value="Genomic_DNA"/>
</dbReference>
<feature type="domain" description="Glycosyltransferase subfamily 4-like N-terminal" evidence="6">
    <location>
        <begin position="36"/>
        <end position="210"/>
    </location>
</feature>
<reference evidence="7" key="1">
    <citation type="submission" date="2016-08" db="EMBL/GenBank/DDBJ databases">
        <title>Sequencing, Assembly and Comparative Genomics of S. aureofaciens ATCC 10762.</title>
        <authorList>
            <person name="Gradnigo J.S."/>
            <person name="Johnson N."/>
            <person name="Somerville G.A."/>
        </authorList>
    </citation>
    <scope>NUCLEOTIDE SEQUENCE [LARGE SCALE GENOMIC DNA]</scope>
    <source>
        <strain evidence="7">ATCC 10762</strain>
    </source>
</reference>
<keyword evidence="2" id="KW-0328">Glycosyltransferase</keyword>
<protein>
    <recommendedName>
        <fullName evidence="1">D-inositol 3-phosphate glycosyltransferase</fullName>
    </recommendedName>
</protein>
<dbReference type="Pfam" id="PF00534">
    <property type="entry name" value="Glycos_transf_1"/>
    <property type="match status" value="1"/>
</dbReference>
<name>A0A1E7MVQ6_KITAU</name>
<evidence type="ECO:0000256" key="4">
    <source>
        <dbReference type="SAM" id="MobiDB-lite"/>
    </source>
</evidence>
<dbReference type="Pfam" id="PF13439">
    <property type="entry name" value="Glyco_transf_4"/>
    <property type="match status" value="1"/>
</dbReference>
<dbReference type="GO" id="GO:0016757">
    <property type="term" value="F:glycosyltransferase activity"/>
    <property type="evidence" value="ECO:0007669"/>
    <property type="project" value="UniProtKB-KW"/>
</dbReference>
<evidence type="ECO:0000259" key="6">
    <source>
        <dbReference type="Pfam" id="PF13439"/>
    </source>
</evidence>
<keyword evidence="8" id="KW-1185">Reference proteome</keyword>
<evidence type="ECO:0000256" key="3">
    <source>
        <dbReference type="ARBA" id="ARBA00022679"/>
    </source>
</evidence>
<evidence type="ECO:0000313" key="7">
    <source>
        <dbReference type="EMBL" id="OEV32509.1"/>
    </source>
</evidence>
<feature type="domain" description="Glycosyl transferase family 1" evidence="5">
    <location>
        <begin position="222"/>
        <end position="384"/>
    </location>
</feature>
<evidence type="ECO:0000313" key="8">
    <source>
        <dbReference type="Proteomes" id="UP000037395"/>
    </source>
</evidence>
<dbReference type="Proteomes" id="UP000037395">
    <property type="component" value="Unassembled WGS sequence"/>
</dbReference>
<dbReference type="InterPro" id="IPR028098">
    <property type="entry name" value="Glyco_trans_4-like_N"/>
</dbReference>
<evidence type="ECO:0000256" key="2">
    <source>
        <dbReference type="ARBA" id="ARBA00022676"/>
    </source>
</evidence>
<feature type="region of interest" description="Disordered" evidence="4">
    <location>
        <begin position="409"/>
        <end position="430"/>
    </location>
</feature>
<proteinExistence type="predicted"/>
<organism evidence="7 8">
    <name type="scientific">Kitasatospora aureofaciens</name>
    <name type="common">Streptomyces aureofaciens</name>
    <dbReference type="NCBI Taxonomy" id="1894"/>
    <lineage>
        <taxon>Bacteria</taxon>
        <taxon>Bacillati</taxon>
        <taxon>Actinomycetota</taxon>
        <taxon>Actinomycetes</taxon>
        <taxon>Kitasatosporales</taxon>
        <taxon>Streptomycetaceae</taxon>
        <taxon>Kitasatospora</taxon>
    </lineage>
</organism>
<dbReference type="SUPFAM" id="SSF53756">
    <property type="entry name" value="UDP-Glycosyltransferase/glycogen phosphorylase"/>
    <property type="match status" value="1"/>
</dbReference>
<evidence type="ECO:0000256" key="1">
    <source>
        <dbReference type="ARBA" id="ARBA00021292"/>
    </source>
</evidence>
<sequence>MGPPDGRGDPLNAPLSIDLVSEHASPLAVLGGVDAGGQNVHVAALAGALADLGHRVVVHTRRDRADLAEHVPLRPGVLVHHVPAGPARQLLKDQLLPYMPAFGDELARYWRTRPPDIVHAHFWMSGLAALRGARHLAIPVVHTYHALGVVKRRHQGAADTSPPGRLGIETAIARSAHRVVATCSDEVAELLAIGAPADRIRVVPCGVDPVRFTPAGPSVPRGGRRRLLTVGRMVPRKGAETAVEALVRLPRTELLVAGGPPADQLDDDPYARRLRALAARLGVADRLVLLGAVAADAMPALMRSSDLVICPAHYEPFGIVPLEAMACGVPVVATAVGGHLDTIADGRTGTLVPPASAEALATAAHALLADPKTRQAYGEAGRRRVLSFYTWQTVATCTAKVYDEVLDRTDPPARTADAPRVPRVTTGGPR</sequence>
<dbReference type="AlphaFoldDB" id="A0A1E7MVQ6"/>
<dbReference type="InterPro" id="IPR001296">
    <property type="entry name" value="Glyco_trans_1"/>
</dbReference>
<comment type="caution">
    <text evidence="7">The sequence shown here is derived from an EMBL/GenBank/DDBJ whole genome shotgun (WGS) entry which is preliminary data.</text>
</comment>